<dbReference type="RefSeq" id="WP_129048577.1">
    <property type="nucleotide sequence ID" value="NZ_SDHX01000002.1"/>
</dbReference>
<keyword evidence="1" id="KW-0732">Signal</keyword>
<dbReference type="EMBL" id="SDHX01000002">
    <property type="protein sequence ID" value="RXK52987.1"/>
    <property type="molecule type" value="Genomic_DNA"/>
</dbReference>
<gene>
    <name evidence="2" type="ORF">ESB00_14840</name>
</gene>
<feature type="signal peptide" evidence="1">
    <location>
        <begin position="1"/>
        <end position="25"/>
    </location>
</feature>
<evidence type="ECO:0000313" key="3">
    <source>
        <dbReference type="Proteomes" id="UP000290218"/>
    </source>
</evidence>
<name>A0A4Q1C3Q6_9BACT</name>
<proteinExistence type="predicted"/>
<protein>
    <recommendedName>
        <fullName evidence="4">Porin</fullName>
    </recommendedName>
</protein>
<evidence type="ECO:0008006" key="4">
    <source>
        <dbReference type="Google" id="ProtNLM"/>
    </source>
</evidence>
<keyword evidence="3" id="KW-1185">Reference proteome</keyword>
<dbReference type="AlphaFoldDB" id="A0A4Q1C3Q6"/>
<dbReference type="SUPFAM" id="SSF56935">
    <property type="entry name" value="Porins"/>
    <property type="match status" value="1"/>
</dbReference>
<dbReference type="InterPro" id="IPR023614">
    <property type="entry name" value="Porin_dom_sf"/>
</dbReference>
<sequence>MKSKTILLVCLATLFAGMTATRSAAALTVGAKDNVQIGGFFSQGWLQSSGNNYPFEAKDGTFDFREMAVNVSTTVGSHLRLGAQGFAQRLGNYGNDKVMLDWAVADYNFRPEFGIRAGRIKYPKGLYGEALDLDVVRPFVFLPMSVYNPIMRDYNSSFDGGMLYGSLSLGRAGSLDYKAFYGDIPMGIDQGVADYFNSAGVFNAAGVQTLQLDAVGGFSLDWNTPVSGLKAHLSWSRMTELDSTGQFGAVPFPLTLNLSLPEMNYSTVGLEYVRNDWTFAAEFQQTDGTTLLNAAPIVVNNRGNYGINNWYVSAARRFAGRFEAGAYYSVATNRFPSSNDRRADKELHDYALSVRCDVNEHVTVKLEGHYIDGSYNVFNTARTPNPVMKDTSSFFAAKTTFSF</sequence>
<feature type="chain" id="PRO_5020789163" description="Porin" evidence="1">
    <location>
        <begin position="26"/>
        <end position="403"/>
    </location>
</feature>
<dbReference type="Gene3D" id="2.40.160.10">
    <property type="entry name" value="Porin"/>
    <property type="match status" value="1"/>
</dbReference>
<dbReference type="OrthoDB" id="197869at2"/>
<evidence type="ECO:0000256" key="1">
    <source>
        <dbReference type="SAM" id="SignalP"/>
    </source>
</evidence>
<organism evidence="2 3">
    <name type="scientific">Oleiharenicola lentus</name>
    <dbReference type="NCBI Taxonomy" id="2508720"/>
    <lineage>
        <taxon>Bacteria</taxon>
        <taxon>Pseudomonadati</taxon>
        <taxon>Verrucomicrobiota</taxon>
        <taxon>Opitutia</taxon>
        <taxon>Opitutales</taxon>
        <taxon>Opitutaceae</taxon>
        <taxon>Oleiharenicola</taxon>
    </lineage>
</organism>
<dbReference type="Proteomes" id="UP000290218">
    <property type="component" value="Unassembled WGS sequence"/>
</dbReference>
<accession>A0A4Q1C3Q6</accession>
<reference evidence="2 3" key="1">
    <citation type="submission" date="2019-01" db="EMBL/GenBank/DDBJ databases">
        <title>Lacunisphaera sp. strain TWA-58.</title>
        <authorList>
            <person name="Chen W.-M."/>
        </authorList>
    </citation>
    <scope>NUCLEOTIDE SEQUENCE [LARGE SCALE GENOMIC DNA]</scope>
    <source>
        <strain evidence="2 3">TWA-58</strain>
    </source>
</reference>
<evidence type="ECO:0000313" key="2">
    <source>
        <dbReference type="EMBL" id="RXK52987.1"/>
    </source>
</evidence>
<comment type="caution">
    <text evidence="2">The sequence shown here is derived from an EMBL/GenBank/DDBJ whole genome shotgun (WGS) entry which is preliminary data.</text>
</comment>